<dbReference type="Proteomes" id="UP001501035">
    <property type="component" value="Unassembled WGS sequence"/>
</dbReference>
<dbReference type="NCBIfam" id="TIGR01777">
    <property type="entry name" value="yfcH"/>
    <property type="match status" value="1"/>
</dbReference>
<comment type="caution">
    <text evidence="4">The sequence shown here is derived from an EMBL/GenBank/DDBJ whole genome shotgun (WGS) entry which is preliminary data.</text>
</comment>
<dbReference type="InterPro" id="IPR001509">
    <property type="entry name" value="Epimerase_deHydtase"/>
</dbReference>
<evidence type="ECO:0000313" key="5">
    <source>
        <dbReference type="Proteomes" id="UP001501035"/>
    </source>
</evidence>
<feature type="domain" description="NAD-dependent epimerase/dehydratase" evidence="2">
    <location>
        <begin position="3"/>
        <end position="210"/>
    </location>
</feature>
<dbReference type="InterPro" id="IPR036291">
    <property type="entry name" value="NAD(P)-bd_dom_sf"/>
</dbReference>
<evidence type="ECO:0000313" key="4">
    <source>
        <dbReference type="EMBL" id="GAA3037682.1"/>
    </source>
</evidence>
<reference evidence="5" key="1">
    <citation type="journal article" date="2019" name="Int. J. Syst. Evol. Microbiol.">
        <title>The Global Catalogue of Microorganisms (GCM) 10K type strain sequencing project: providing services to taxonomists for standard genome sequencing and annotation.</title>
        <authorList>
            <consortium name="The Broad Institute Genomics Platform"/>
            <consortium name="The Broad Institute Genome Sequencing Center for Infectious Disease"/>
            <person name="Wu L."/>
            <person name="Ma J."/>
        </authorList>
    </citation>
    <scope>NUCLEOTIDE SEQUENCE [LARGE SCALE GENOMIC DNA]</scope>
    <source>
        <strain evidence="5">JCM 14234</strain>
    </source>
</reference>
<keyword evidence="5" id="KW-1185">Reference proteome</keyword>
<dbReference type="PANTHER" id="PTHR11092:SF0">
    <property type="entry name" value="EPIMERASE FAMILY PROTEIN SDR39U1"/>
    <property type="match status" value="1"/>
</dbReference>
<feature type="domain" description="DUF1731" evidence="3">
    <location>
        <begin position="245"/>
        <end position="291"/>
    </location>
</feature>
<organism evidence="4 5">
    <name type="scientific">Gordonia defluvii</name>
    <dbReference type="NCBI Taxonomy" id="283718"/>
    <lineage>
        <taxon>Bacteria</taxon>
        <taxon>Bacillati</taxon>
        <taxon>Actinomycetota</taxon>
        <taxon>Actinomycetes</taxon>
        <taxon>Mycobacteriales</taxon>
        <taxon>Gordoniaceae</taxon>
        <taxon>Gordonia</taxon>
    </lineage>
</organism>
<name>A0ABP6LAM7_9ACTN</name>
<dbReference type="SUPFAM" id="SSF51735">
    <property type="entry name" value="NAD(P)-binding Rossmann-fold domains"/>
    <property type="match status" value="1"/>
</dbReference>
<dbReference type="Pfam" id="PF08338">
    <property type="entry name" value="DUF1731"/>
    <property type="match status" value="1"/>
</dbReference>
<dbReference type="InterPro" id="IPR010099">
    <property type="entry name" value="SDR39U1"/>
</dbReference>
<dbReference type="InterPro" id="IPR013549">
    <property type="entry name" value="DUF1731"/>
</dbReference>
<dbReference type="RefSeq" id="WP_290704803.1">
    <property type="nucleotide sequence ID" value="NZ_BAAAVS010000024.1"/>
</dbReference>
<accession>A0ABP6LAM7</accession>
<dbReference type="Gene3D" id="3.40.50.720">
    <property type="entry name" value="NAD(P)-binding Rossmann-like Domain"/>
    <property type="match status" value="1"/>
</dbReference>
<evidence type="ECO:0000256" key="1">
    <source>
        <dbReference type="ARBA" id="ARBA00009353"/>
    </source>
</evidence>
<gene>
    <name evidence="4" type="ORF">GCM10010528_17830</name>
</gene>
<comment type="similarity">
    <text evidence="1">Belongs to the NAD(P)-dependent epimerase/dehydratase family. SDR39U1 subfamily.</text>
</comment>
<evidence type="ECO:0000259" key="2">
    <source>
        <dbReference type="Pfam" id="PF01370"/>
    </source>
</evidence>
<evidence type="ECO:0000259" key="3">
    <source>
        <dbReference type="Pfam" id="PF08338"/>
    </source>
</evidence>
<protein>
    <submittedName>
        <fullName evidence="4">TIGR01777 family oxidoreductase</fullName>
    </submittedName>
</protein>
<dbReference type="PANTHER" id="PTHR11092">
    <property type="entry name" value="SUGAR NUCLEOTIDE EPIMERASE RELATED"/>
    <property type="match status" value="1"/>
</dbReference>
<proteinExistence type="inferred from homology"/>
<sequence>MRVLVAGSSGLIGSALTTALRSHGTDVARLVRREARNPDEFSWDPENFGAPAEAFDGVDAVVSLCGVGVGDRPWSGHFRQELRDSRITPTQVLAEAIAESDVPVFLSASATGFYGDTGDEPATEDTGAGSGFLADLAVDWEAATAPATEHARVVRLRTGPVLSPRGGFLARLRPVVKAGLGGRLGDGRQFLPWISLRDEVAAIEFLLTAPGVAGPVNLTAPIPVRFNEFINTYGAVLHRPTRLPVPATALRLLGGDMAKEMILGSSRVVPDVLNHAGFEFTDQTLPDALAWTH</sequence>
<dbReference type="Pfam" id="PF01370">
    <property type="entry name" value="Epimerase"/>
    <property type="match status" value="1"/>
</dbReference>
<dbReference type="EMBL" id="BAAAVS010000024">
    <property type="protein sequence ID" value="GAA3037682.1"/>
    <property type="molecule type" value="Genomic_DNA"/>
</dbReference>